<protein>
    <recommendedName>
        <fullName evidence="1">Transposase IS4-like domain-containing protein</fullName>
    </recommendedName>
</protein>
<feature type="domain" description="Transposase IS4-like" evidence="1">
    <location>
        <begin position="22"/>
        <end position="89"/>
    </location>
</feature>
<accession>A0ABT1HRU0</accession>
<comment type="caution">
    <text evidence="2">The sequence shown here is derived from an EMBL/GenBank/DDBJ whole genome shotgun (WGS) entry which is preliminary data.</text>
</comment>
<name>A0ABT1HRU0_STRSD</name>
<organism evidence="2 3">
    <name type="scientific">Streptoalloteichus tenebrarius (strain ATCC 17920 / DSM 40477 / JCM 4838 / CBS 697.72 / NBRC 16177 / NCIMB 11028 / NRRL B-12390 / A12253. 1 / ISP 5477)</name>
    <name type="common">Streptomyces tenebrarius</name>
    <dbReference type="NCBI Taxonomy" id="1933"/>
    <lineage>
        <taxon>Bacteria</taxon>
        <taxon>Bacillati</taxon>
        <taxon>Actinomycetota</taxon>
        <taxon>Actinomycetes</taxon>
        <taxon>Pseudonocardiales</taxon>
        <taxon>Pseudonocardiaceae</taxon>
        <taxon>Streptoalloteichus</taxon>
    </lineage>
</organism>
<dbReference type="Pfam" id="PF01609">
    <property type="entry name" value="DDE_Tnp_1"/>
    <property type="match status" value="1"/>
</dbReference>
<dbReference type="InterPro" id="IPR002559">
    <property type="entry name" value="Transposase_11"/>
</dbReference>
<keyword evidence="3" id="KW-1185">Reference proteome</keyword>
<gene>
    <name evidence="2" type="ORF">LX15_001896</name>
</gene>
<sequence>MITAIPTADGTWERILDEVFIKDGSVGAVEGTITVDSPRGRLTSKIHFAVDGHGLPMSIPLAPGQAGDNPPLLPLLDAIAVERERRGRIVVERCFNRLR</sequence>
<evidence type="ECO:0000259" key="1">
    <source>
        <dbReference type="Pfam" id="PF01609"/>
    </source>
</evidence>
<evidence type="ECO:0000313" key="3">
    <source>
        <dbReference type="Proteomes" id="UP001205311"/>
    </source>
</evidence>
<reference evidence="2 3" key="1">
    <citation type="submission" date="2022-06" db="EMBL/GenBank/DDBJ databases">
        <title>Genomic Encyclopedia of Archaeal and Bacterial Type Strains, Phase II (KMG-II): from individual species to whole genera.</title>
        <authorList>
            <person name="Goeker M."/>
        </authorList>
    </citation>
    <scope>NUCLEOTIDE SEQUENCE [LARGE SCALE GENOMIC DNA]</scope>
    <source>
        <strain evidence="2 3">DSM 40477</strain>
    </source>
</reference>
<proteinExistence type="predicted"/>
<evidence type="ECO:0000313" key="2">
    <source>
        <dbReference type="EMBL" id="MCP2258202.1"/>
    </source>
</evidence>
<dbReference type="EMBL" id="JAMTCP010000007">
    <property type="protein sequence ID" value="MCP2258202.1"/>
    <property type="molecule type" value="Genomic_DNA"/>
</dbReference>
<dbReference type="Proteomes" id="UP001205311">
    <property type="component" value="Unassembled WGS sequence"/>
</dbReference>